<evidence type="ECO:0000313" key="1">
    <source>
        <dbReference type="EMBL" id="KAI4299019.1"/>
    </source>
</evidence>
<reference evidence="1 2" key="1">
    <citation type="journal article" date="2022" name="DNA Res.">
        <title>Chromosomal-level genome assembly of the orchid tree Bauhinia variegata (Leguminosae; Cercidoideae) supports the allotetraploid origin hypothesis of Bauhinia.</title>
        <authorList>
            <person name="Zhong Y."/>
            <person name="Chen Y."/>
            <person name="Zheng D."/>
            <person name="Pang J."/>
            <person name="Liu Y."/>
            <person name="Luo S."/>
            <person name="Meng S."/>
            <person name="Qian L."/>
            <person name="Wei D."/>
            <person name="Dai S."/>
            <person name="Zhou R."/>
        </authorList>
    </citation>
    <scope>NUCLEOTIDE SEQUENCE [LARGE SCALE GENOMIC DNA]</scope>
    <source>
        <strain evidence="1">BV-YZ2020</strain>
    </source>
</reference>
<name>A0ACB9KNV3_BAUVA</name>
<accession>A0ACB9KNV3</accession>
<proteinExistence type="predicted"/>
<organism evidence="1 2">
    <name type="scientific">Bauhinia variegata</name>
    <name type="common">Purple orchid tree</name>
    <name type="synonym">Phanera variegata</name>
    <dbReference type="NCBI Taxonomy" id="167791"/>
    <lineage>
        <taxon>Eukaryota</taxon>
        <taxon>Viridiplantae</taxon>
        <taxon>Streptophyta</taxon>
        <taxon>Embryophyta</taxon>
        <taxon>Tracheophyta</taxon>
        <taxon>Spermatophyta</taxon>
        <taxon>Magnoliopsida</taxon>
        <taxon>eudicotyledons</taxon>
        <taxon>Gunneridae</taxon>
        <taxon>Pentapetalae</taxon>
        <taxon>rosids</taxon>
        <taxon>fabids</taxon>
        <taxon>Fabales</taxon>
        <taxon>Fabaceae</taxon>
        <taxon>Cercidoideae</taxon>
        <taxon>Cercideae</taxon>
        <taxon>Bauhiniinae</taxon>
        <taxon>Bauhinia</taxon>
    </lineage>
</organism>
<dbReference type="Proteomes" id="UP000828941">
    <property type="component" value="Chromosome 13"/>
</dbReference>
<keyword evidence="2" id="KW-1185">Reference proteome</keyword>
<evidence type="ECO:0000313" key="2">
    <source>
        <dbReference type="Proteomes" id="UP000828941"/>
    </source>
</evidence>
<sequence>MLIIVASFAWMTHGFTSTVSPVWHNGPPARPRLCNTCGLRYVLTGTLHPYLPRHLQRLIETEGPSTRNIIRDSKTSASANEINNRNENMVASSPTREIAPADETNQNEKMVAAAFEGNPNAYDHEMMAPAADESNPNQLSSTSVSDTALADDDHVLLYHVNPCIAEGEIGLGCVLLDPEVAYKAYSRAFELIN</sequence>
<comment type="caution">
    <text evidence="1">The sequence shown here is derived from an EMBL/GenBank/DDBJ whole genome shotgun (WGS) entry which is preliminary data.</text>
</comment>
<dbReference type="EMBL" id="CM039438">
    <property type="protein sequence ID" value="KAI4299019.1"/>
    <property type="molecule type" value="Genomic_DNA"/>
</dbReference>
<gene>
    <name evidence="1" type="ORF">L6164_032515</name>
</gene>
<protein>
    <submittedName>
        <fullName evidence="1">Uncharacterized protein</fullName>
    </submittedName>
</protein>